<proteinExistence type="predicted"/>
<dbReference type="InterPro" id="IPR041916">
    <property type="entry name" value="Anti_sigma_zinc_sf"/>
</dbReference>
<dbReference type="Gene3D" id="1.10.10.1320">
    <property type="entry name" value="Anti-sigma factor, zinc-finger domain"/>
    <property type="match status" value="1"/>
</dbReference>
<keyword evidence="3" id="KW-0812">Transmembrane</keyword>
<dbReference type="InterPro" id="IPR027383">
    <property type="entry name" value="Znf_put"/>
</dbReference>
<gene>
    <name evidence="5" type="ORF">ACFOX0_14080</name>
</gene>
<comment type="caution">
    <text evidence="5">The sequence shown here is derived from an EMBL/GenBank/DDBJ whole genome shotgun (WGS) entry which is preliminary data.</text>
</comment>
<evidence type="ECO:0000313" key="6">
    <source>
        <dbReference type="Proteomes" id="UP001595868"/>
    </source>
</evidence>
<protein>
    <submittedName>
        <fullName evidence="5">Anti-sigma factor family protein</fullName>
    </submittedName>
</protein>
<keyword evidence="3" id="KW-0472">Membrane</keyword>
<keyword evidence="2" id="KW-0804">Transcription</keyword>
<reference evidence="6" key="1">
    <citation type="journal article" date="2019" name="Int. J. Syst. Evol. Microbiol.">
        <title>The Global Catalogue of Microorganisms (GCM) 10K type strain sequencing project: providing services to taxonomists for standard genome sequencing and annotation.</title>
        <authorList>
            <consortium name="The Broad Institute Genomics Platform"/>
            <consortium name="The Broad Institute Genome Sequencing Center for Infectious Disease"/>
            <person name="Wu L."/>
            <person name="Ma J."/>
        </authorList>
    </citation>
    <scope>NUCLEOTIDE SEQUENCE [LARGE SCALE GENOMIC DNA]</scope>
    <source>
        <strain evidence="6">2902at01</strain>
    </source>
</reference>
<dbReference type="EMBL" id="JBHSBN010000008">
    <property type="protein sequence ID" value="MFC4107050.1"/>
    <property type="molecule type" value="Genomic_DNA"/>
</dbReference>
<evidence type="ECO:0000259" key="4">
    <source>
        <dbReference type="Pfam" id="PF13490"/>
    </source>
</evidence>
<evidence type="ECO:0000256" key="3">
    <source>
        <dbReference type="SAM" id="Phobius"/>
    </source>
</evidence>
<feature type="transmembrane region" description="Helical" evidence="3">
    <location>
        <begin position="90"/>
        <end position="111"/>
    </location>
</feature>
<dbReference type="RefSeq" id="WP_377545568.1">
    <property type="nucleotide sequence ID" value="NZ_JBHSBN010000008.1"/>
</dbReference>
<sequence>MRTAAHHPQLLGAYVMDALDRAERHAVEEHLVGCRPCRSEVADLEQVRDVLGDLPPEALIQGPPDADLVLARTLRRMRAETTASTRRRRALVAAAAVVLLAGAVGAGLTVGRRSVPGGTPQAVAPSAGAATTPAGTRTGRVVDADTGTRLTAAVAPFAGWVRVSASVEGIPAGENCRLVVVTRDGTRQSAAGWIVSKRGAAEGVHLDGSVVVAPDDVTAVEVRNVTGRVFATARLSR</sequence>
<dbReference type="Pfam" id="PF13490">
    <property type="entry name" value="zf-HC2"/>
    <property type="match status" value="1"/>
</dbReference>
<organism evidence="5 6">
    <name type="scientific">Micromonospora zhanjiangensis</name>
    <dbReference type="NCBI Taxonomy" id="1522057"/>
    <lineage>
        <taxon>Bacteria</taxon>
        <taxon>Bacillati</taxon>
        <taxon>Actinomycetota</taxon>
        <taxon>Actinomycetes</taxon>
        <taxon>Micromonosporales</taxon>
        <taxon>Micromonosporaceae</taxon>
        <taxon>Micromonospora</taxon>
    </lineage>
</organism>
<keyword evidence="1" id="KW-0805">Transcription regulation</keyword>
<evidence type="ECO:0000313" key="5">
    <source>
        <dbReference type="EMBL" id="MFC4107050.1"/>
    </source>
</evidence>
<accession>A0ABV8KLT2</accession>
<dbReference type="Proteomes" id="UP001595868">
    <property type="component" value="Unassembled WGS sequence"/>
</dbReference>
<keyword evidence="6" id="KW-1185">Reference proteome</keyword>
<feature type="domain" description="Putative zinc-finger" evidence="4">
    <location>
        <begin position="9"/>
        <end position="38"/>
    </location>
</feature>
<evidence type="ECO:0000256" key="2">
    <source>
        <dbReference type="ARBA" id="ARBA00023163"/>
    </source>
</evidence>
<keyword evidence="3" id="KW-1133">Transmembrane helix</keyword>
<name>A0ABV8KLT2_9ACTN</name>
<evidence type="ECO:0000256" key="1">
    <source>
        <dbReference type="ARBA" id="ARBA00023015"/>
    </source>
</evidence>